<dbReference type="HAMAP" id="MF_00009">
    <property type="entry name" value="Endoribonucl_YbeY"/>
    <property type="match status" value="1"/>
</dbReference>
<comment type="function">
    <text evidence="9">Single strand-specific metallo-endoribonuclease involved in late-stage 70S ribosome quality control and in maturation of the 3' terminus of the 16S rRNA.</text>
</comment>
<dbReference type="NCBIfam" id="TIGR00043">
    <property type="entry name" value="rRNA maturation RNase YbeY"/>
    <property type="match status" value="1"/>
</dbReference>
<organism evidence="10 11">
    <name type="scientific">Ilumatobacter coccineus (strain NBRC 103263 / KCTC 29153 / YM16-304)</name>
    <dbReference type="NCBI Taxonomy" id="1313172"/>
    <lineage>
        <taxon>Bacteria</taxon>
        <taxon>Bacillati</taxon>
        <taxon>Actinomycetota</taxon>
        <taxon>Acidimicrobiia</taxon>
        <taxon>Acidimicrobiales</taxon>
        <taxon>Ilumatobacteraceae</taxon>
        <taxon>Ilumatobacter</taxon>
    </lineage>
</organism>
<name>A0A6C7EBZ2_ILUCY</name>
<dbReference type="GO" id="GO:0004222">
    <property type="term" value="F:metalloendopeptidase activity"/>
    <property type="evidence" value="ECO:0007669"/>
    <property type="project" value="InterPro"/>
</dbReference>
<dbReference type="PANTHER" id="PTHR46986">
    <property type="entry name" value="ENDORIBONUCLEASE YBEY, CHLOROPLASTIC"/>
    <property type="match status" value="1"/>
</dbReference>
<dbReference type="PANTHER" id="PTHR46986:SF1">
    <property type="entry name" value="ENDORIBONUCLEASE YBEY, CHLOROPLASTIC"/>
    <property type="match status" value="1"/>
</dbReference>
<keyword evidence="4 9" id="KW-0540">Nuclease</keyword>
<evidence type="ECO:0000256" key="5">
    <source>
        <dbReference type="ARBA" id="ARBA00022723"/>
    </source>
</evidence>
<evidence type="ECO:0000313" key="11">
    <source>
        <dbReference type="Proteomes" id="UP000011863"/>
    </source>
</evidence>
<dbReference type="InterPro" id="IPR002036">
    <property type="entry name" value="YbeY"/>
</dbReference>
<dbReference type="EMBL" id="AP012057">
    <property type="protein sequence ID" value="BAN02709.1"/>
    <property type="molecule type" value="Genomic_DNA"/>
</dbReference>
<dbReference type="Pfam" id="PF02130">
    <property type="entry name" value="YbeY"/>
    <property type="match status" value="1"/>
</dbReference>
<evidence type="ECO:0000256" key="6">
    <source>
        <dbReference type="ARBA" id="ARBA00022759"/>
    </source>
</evidence>
<dbReference type="Proteomes" id="UP000011863">
    <property type="component" value="Chromosome"/>
</dbReference>
<evidence type="ECO:0000313" key="10">
    <source>
        <dbReference type="EMBL" id="BAN02709.1"/>
    </source>
</evidence>
<keyword evidence="7 9" id="KW-0378">Hydrolase</keyword>
<dbReference type="OrthoDB" id="9807740at2"/>
<dbReference type="AlphaFoldDB" id="A0A6C7EBZ2"/>
<evidence type="ECO:0000256" key="9">
    <source>
        <dbReference type="HAMAP-Rule" id="MF_00009"/>
    </source>
</evidence>
<accession>A0A6C7EBZ2</accession>
<dbReference type="EC" id="3.1.-.-" evidence="9"/>
<dbReference type="GO" id="GO:0004521">
    <property type="term" value="F:RNA endonuclease activity"/>
    <property type="evidence" value="ECO:0007669"/>
    <property type="project" value="UniProtKB-UniRule"/>
</dbReference>
<evidence type="ECO:0000256" key="3">
    <source>
        <dbReference type="ARBA" id="ARBA00022552"/>
    </source>
</evidence>
<keyword evidence="2 9" id="KW-0690">Ribosome biogenesis</keyword>
<dbReference type="KEGG" id="aym:YM304_23950"/>
<dbReference type="GO" id="GO:0008270">
    <property type="term" value="F:zinc ion binding"/>
    <property type="evidence" value="ECO:0007669"/>
    <property type="project" value="UniProtKB-UniRule"/>
</dbReference>
<dbReference type="GO" id="GO:0006364">
    <property type="term" value="P:rRNA processing"/>
    <property type="evidence" value="ECO:0007669"/>
    <property type="project" value="UniProtKB-UniRule"/>
</dbReference>
<keyword evidence="3 9" id="KW-0698">rRNA processing</keyword>
<gene>
    <name evidence="9" type="primary">ybeY</name>
    <name evidence="10" type="ORF">YM304_23950</name>
</gene>
<evidence type="ECO:0000256" key="7">
    <source>
        <dbReference type="ARBA" id="ARBA00022801"/>
    </source>
</evidence>
<keyword evidence="9" id="KW-0963">Cytoplasm</keyword>
<comment type="cofactor">
    <cofactor evidence="9">
        <name>Zn(2+)</name>
        <dbReference type="ChEBI" id="CHEBI:29105"/>
    </cofactor>
    <text evidence="9">Binds 1 zinc ion.</text>
</comment>
<dbReference type="Gene3D" id="3.40.390.30">
    <property type="entry name" value="Metalloproteases ('zincins'), catalytic domain"/>
    <property type="match status" value="1"/>
</dbReference>
<keyword evidence="5 9" id="KW-0479">Metal-binding</keyword>
<dbReference type="InterPro" id="IPR023091">
    <property type="entry name" value="MetalPrtase_cat_dom_sf_prd"/>
</dbReference>
<comment type="similarity">
    <text evidence="1 9">Belongs to the endoribonuclease YbeY family.</text>
</comment>
<dbReference type="GO" id="GO:0005737">
    <property type="term" value="C:cytoplasm"/>
    <property type="evidence" value="ECO:0007669"/>
    <property type="project" value="UniProtKB-SubCell"/>
</dbReference>
<evidence type="ECO:0000256" key="2">
    <source>
        <dbReference type="ARBA" id="ARBA00022517"/>
    </source>
</evidence>
<comment type="subcellular location">
    <subcellularLocation>
        <location evidence="9">Cytoplasm</location>
    </subcellularLocation>
</comment>
<feature type="binding site" evidence="9">
    <location>
        <position position="129"/>
    </location>
    <ligand>
        <name>Zn(2+)</name>
        <dbReference type="ChEBI" id="CHEBI:29105"/>
        <note>catalytic</note>
    </ligand>
</feature>
<keyword evidence="6 9" id="KW-0255">Endonuclease</keyword>
<evidence type="ECO:0000256" key="8">
    <source>
        <dbReference type="ARBA" id="ARBA00022833"/>
    </source>
</evidence>
<protein>
    <recommendedName>
        <fullName evidence="9">Endoribonuclease YbeY</fullName>
        <ecNumber evidence="9">3.1.-.-</ecNumber>
    </recommendedName>
</protein>
<feature type="binding site" evidence="9">
    <location>
        <position position="123"/>
    </location>
    <ligand>
        <name>Zn(2+)</name>
        <dbReference type="ChEBI" id="CHEBI:29105"/>
        <note>catalytic</note>
    </ligand>
</feature>
<evidence type="ECO:0000256" key="4">
    <source>
        <dbReference type="ARBA" id="ARBA00022722"/>
    </source>
</evidence>
<evidence type="ECO:0000256" key="1">
    <source>
        <dbReference type="ARBA" id="ARBA00010875"/>
    </source>
</evidence>
<sequence>MSDITVVASDERSVATELPVDLGRWAALAEAALTTEGAVGELTLTFVDDDEIAELNAEYMGKEGPTDVLSFPIDDDDAPSLPGVPTLLGDIVISASAADRQCGEHAGTYDDELALLVVHGVLHVLGHDHAEPDETALMRSRERALLEAHHWNGPVPSAFRHDHD</sequence>
<dbReference type="SUPFAM" id="SSF55486">
    <property type="entry name" value="Metalloproteases ('zincins'), catalytic domain"/>
    <property type="match status" value="1"/>
</dbReference>
<dbReference type="RefSeq" id="WP_015441956.1">
    <property type="nucleotide sequence ID" value="NC_020520.1"/>
</dbReference>
<feature type="binding site" evidence="9">
    <location>
        <position position="119"/>
    </location>
    <ligand>
        <name>Zn(2+)</name>
        <dbReference type="ChEBI" id="CHEBI:29105"/>
        <note>catalytic</note>
    </ligand>
</feature>
<keyword evidence="11" id="KW-1185">Reference proteome</keyword>
<proteinExistence type="inferred from homology"/>
<keyword evidence="8 9" id="KW-0862">Zinc</keyword>
<reference evidence="10 11" key="1">
    <citation type="journal article" date="2013" name="Int. J. Syst. Evol. Microbiol.">
        <title>Ilumatobacter nonamiense sp. nov. and Ilumatobacter coccineum sp. nov., isolated from seashore sand.</title>
        <authorList>
            <person name="Matsumoto A."/>
            <person name="Kasai H."/>
            <person name="Matsuo Y."/>
            <person name="Shizuri Y."/>
            <person name="Ichikawa N."/>
            <person name="Fujita N."/>
            <person name="Omura S."/>
            <person name="Takahashi Y."/>
        </authorList>
    </citation>
    <scope>NUCLEOTIDE SEQUENCE [LARGE SCALE GENOMIC DNA]</scope>
    <source>
        <strain evidence="11">NBRC 103263 / KCTC 29153 / YM16-304</strain>
    </source>
</reference>